<dbReference type="GO" id="GO:0030980">
    <property type="term" value="P:alpha-glucan catabolic process"/>
    <property type="evidence" value="ECO:0007669"/>
    <property type="project" value="TreeGrafter"/>
</dbReference>
<dbReference type="Gene3D" id="1.10.10.470">
    <property type="entry name" value="Maltooligosyl trehalose synthase, domain 4"/>
    <property type="match status" value="1"/>
</dbReference>
<comment type="caution">
    <text evidence="1">The sequence shown here is derived from an EMBL/GenBank/DDBJ whole genome shotgun (WGS) entry which is preliminary data.</text>
</comment>
<dbReference type="OrthoDB" id="9761577at2"/>
<dbReference type="STRING" id="444597.BST26_07825"/>
<keyword evidence="2" id="KW-1185">Reference proteome</keyword>
<dbReference type="Gene3D" id="3.20.20.80">
    <property type="entry name" value="Glycosidases"/>
    <property type="match status" value="1"/>
</dbReference>
<dbReference type="InterPro" id="IPR017853">
    <property type="entry name" value="GH"/>
</dbReference>
<dbReference type="Proteomes" id="UP000192801">
    <property type="component" value="Unassembled WGS sequence"/>
</dbReference>
<dbReference type="Pfam" id="PF00128">
    <property type="entry name" value="Alpha-amylase"/>
    <property type="match status" value="1"/>
</dbReference>
<dbReference type="Gene3D" id="3.30.1590.10">
    <property type="entry name" value="Maltooligosyl trehalose synthase, domain 2"/>
    <property type="match status" value="1"/>
</dbReference>
<gene>
    <name evidence="1" type="ORF">BST26_07825</name>
</gene>
<dbReference type="InterPro" id="IPR013797">
    <property type="entry name" value="Maltooligo_trehalose_synth_4"/>
</dbReference>
<sequence>MAFPVLSTYRLQLRPGFGFDEATDLLDYFADLGISHLYLSPILTAAPGSEHGYDVTDPTSVSSALGGPEGLARLSSAARDRGIGLIVDIVPNHLGVALPQYNPWWSDVLAHGRSSRFARFFDIDWALDEGRIVLPVLGSEDDLAGLRIDGDRLRLWDKAFPIAAGTGGGDPVEVLARQHYRLVDWRTGACGYRRFFSITDLAGLRQEDPEVFETSHAEVRRWFDEGLVDGLRIDHPDGLADPAGYLHRLRGLVGPDAYLVVEKILAADEALEPTLAVQGSTGYDALREIGGVLVDPAGEPALTALAGAAGFDRTRVAATVTELKCSAATETLPAELSRLRRCVIAAVGHDHELLAEAIVALVSRIPVYRCDYHGLSAMLGRVIAEVVLARPELADPLLLVSAAVQQPEPAARLQQLCGAVTAKAVEDCLFYRDPVLVSGNEVGCSPGGFAVSAAEFHRAAAQRSRYWPSSMTTLTTHDTKRGEDVRARISVLSQVPDVWADQVAAWEEVASSPDPMTGLFLWQNIFGVWPEDGNVDDELRSRLHAYAEKAIRESGLHTSWTDPDTEFEAAVHAWIDAVCAGPVADGLSMLVAQLSPHARDNALAQELLALTVPGVPDVYQGTELWEDSLVDPDNRRPVDFAARRAALADGHPKLDVVTAALRLRCRRPASLLSGEYRPLIADGPRAAHLVSFARGDDVVVAVSRWTVALAQTGWENTTLELPPGRWADLVGGGAVSGRVPLAVLFDAAAVALLERADG</sequence>
<dbReference type="InterPro" id="IPR006047">
    <property type="entry name" value="GH13_cat_dom"/>
</dbReference>
<dbReference type="PANTHER" id="PTHR10357">
    <property type="entry name" value="ALPHA-AMYLASE FAMILY MEMBER"/>
    <property type="match status" value="1"/>
</dbReference>
<dbReference type="EMBL" id="MVHS01000013">
    <property type="protein sequence ID" value="ORA71444.1"/>
    <property type="molecule type" value="Genomic_DNA"/>
</dbReference>
<reference evidence="1 2" key="1">
    <citation type="submission" date="2016-12" db="EMBL/GenBank/DDBJ databases">
        <title>The new phylogeny of genus Mycobacterium.</title>
        <authorList>
            <person name="Tortoli E."/>
            <person name="Trovato A."/>
            <person name="Cirillo D.M."/>
        </authorList>
    </citation>
    <scope>NUCLEOTIDE SEQUENCE [LARGE SCALE GENOMIC DNA]</scope>
    <source>
        <strain evidence="1 2">DSM 45130</strain>
    </source>
</reference>
<dbReference type="AlphaFoldDB" id="A0A1X0DGC1"/>
<name>A0A1X0DGC1_9MYCO</name>
<dbReference type="Gene3D" id="1.10.150.200">
    <property type="entry name" value="Maltooligosyl trehalose synthase, domain 3"/>
    <property type="match status" value="1"/>
</dbReference>
<dbReference type="SUPFAM" id="SSF51445">
    <property type="entry name" value="(Trans)glycosidases"/>
    <property type="match status" value="1"/>
</dbReference>
<dbReference type="SMART" id="SM00642">
    <property type="entry name" value="Aamy"/>
    <property type="match status" value="1"/>
</dbReference>
<dbReference type="GO" id="GO:0005992">
    <property type="term" value="P:trehalose biosynthetic process"/>
    <property type="evidence" value="ECO:0007669"/>
    <property type="project" value="TreeGrafter"/>
</dbReference>
<dbReference type="InterPro" id="IPR012767">
    <property type="entry name" value="Trehalose_TreY"/>
</dbReference>
<dbReference type="GO" id="GO:0047470">
    <property type="term" value="F:(1,4)-alpha-D-glucan 1-alpha-D-glucosylmutase activity"/>
    <property type="evidence" value="ECO:0007669"/>
    <property type="project" value="TreeGrafter"/>
</dbReference>
<proteinExistence type="predicted"/>
<dbReference type="PANTHER" id="PTHR10357:SF216">
    <property type="entry name" value="MALTOOLIGOSYL TREHALOSE SYNTHASE-RELATED"/>
    <property type="match status" value="1"/>
</dbReference>
<protein>
    <submittedName>
        <fullName evidence="1">Malto-oligosyltrehalose synthase</fullName>
    </submittedName>
</protein>
<accession>A0A1X0DGC1</accession>
<organism evidence="1 2">
    <name type="scientific">Mycolicibacterium insubricum</name>
    <dbReference type="NCBI Taxonomy" id="444597"/>
    <lineage>
        <taxon>Bacteria</taxon>
        <taxon>Bacillati</taxon>
        <taxon>Actinomycetota</taxon>
        <taxon>Actinomycetes</taxon>
        <taxon>Mycobacteriales</taxon>
        <taxon>Mycobacteriaceae</taxon>
        <taxon>Mycolicibacterium</taxon>
    </lineage>
</organism>
<evidence type="ECO:0000313" key="2">
    <source>
        <dbReference type="Proteomes" id="UP000192801"/>
    </source>
</evidence>
<dbReference type="RefSeq" id="WP_083030211.1">
    <property type="nucleotide sequence ID" value="NZ_AP022618.1"/>
</dbReference>
<dbReference type="CDD" id="cd11336">
    <property type="entry name" value="AmyAc_MTSase"/>
    <property type="match status" value="1"/>
</dbReference>
<evidence type="ECO:0000313" key="1">
    <source>
        <dbReference type="EMBL" id="ORA71444.1"/>
    </source>
</evidence>
<dbReference type="NCBIfam" id="TIGR02401">
    <property type="entry name" value="trehalose_TreY"/>
    <property type="match status" value="1"/>
</dbReference>